<gene>
    <name evidence="1" type="ORF">BATDEDRAFT_28721</name>
</gene>
<dbReference type="HOGENOM" id="CLU_477169_0_0_1"/>
<dbReference type="Proteomes" id="UP000007241">
    <property type="component" value="Unassembled WGS sequence"/>
</dbReference>
<dbReference type="EMBL" id="GL882900">
    <property type="protein sequence ID" value="EGF76226.1"/>
    <property type="molecule type" value="Genomic_DNA"/>
</dbReference>
<name>F4PEX8_BATDJ</name>
<proteinExistence type="predicted"/>
<protein>
    <submittedName>
        <fullName evidence="1">Uncharacterized protein</fullName>
    </submittedName>
</protein>
<dbReference type="InParanoid" id="F4PEX8"/>
<evidence type="ECO:0000313" key="1">
    <source>
        <dbReference type="EMBL" id="EGF76226.1"/>
    </source>
</evidence>
<accession>F4PEX8</accession>
<organism evidence="1 2">
    <name type="scientific">Batrachochytrium dendrobatidis (strain JAM81 / FGSC 10211)</name>
    <name type="common">Frog chytrid fungus</name>
    <dbReference type="NCBI Taxonomy" id="684364"/>
    <lineage>
        <taxon>Eukaryota</taxon>
        <taxon>Fungi</taxon>
        <taxon>Fungi incertae sedis</taxon>
        <taxon>Chytridiomycota</taxon>
        <taxon>Chytridiomycota incertae sedis</taxon>
        <taxon>Chytridiomycetes</taxon>
        <taxon>Rhizophydiales</taxon>
        <taxon>Rhizophydiales incertae sedis</taxon>
        <taxon>Batrachochytrium</taxon>
    </lineage>
</organism>
<keyword evidence="2" id="KW-1185">Reference proteome</keyword>
<dbReference type="AlphaFoldDB" id="F4PEX8"/>
<reference evidence="1 2" key="1">
    <citation type="submission" date="2009-12" db="EMBL/GenBank/DDBJ databases">
        <title>The draft genome of Batrachochytrium dendrobatidis.</title>
        <authorList>
            <consortium name="US DOE Joint Genome Institute (JGI-PGF)"/>
            <person name="Kuo A."/>
            <person name="Salamov A."/>
            <person name="Schmutz J."/>
            <person name="Lucas S."/>
            <person name="Pitluck S."/>
            <person name="Rosenblum E."/>
            <person name="Stajich J."/>
            <person name="Eisen M."/>
            <person name="Grigoriev I.V."/>
        </authorList>
    </citation>
    <scope>NUCLEOTIDE SEQUENCE [LARGE SCALE GENOMIC DNA]</scope>
    <source>
        <strain evidence="2">JAM81 / FGSC 10211</strain>
    </source>
</reference>
<evidence type="ECO:0000313" key="2">
    <source>
        <dbReference type="Proteomes" id="UP000007241"/>
    </source>
</evidence>
<sequence length="509" mass="58528">MFNLEFGKYYLEFLESIVNSKEGKTHGYDKKTLKRIISNHFPKFVDEIDQYRKIFLYKLREDFYNDKDKGFYHAYHTLFMTDDTTIITRYGKFESAVSVERFSPSSPYFSAIEIYKSGKNSVGIKFGEIALTLRFKFESGPTSSVKLAVSYDTFPSEAENEAINKQTIRKMSFLLDSHQYQKASNASNAIGKCHEAITYYYFLQYFPDISQVEPNECVNLMSQYYNIVKPEVLKDIFSSTSTIIPSIREKLYEKYHDYEIESIELVPESYIKDKLDTGDLKLILRVNKEYEIESISLKALARKNNKLTTKNPGIGSILGPTYFDIGNLTPFVKGVKEKFLHGELNHRASLEVLANELGTQLEDASQDHLKQGIENLLGRAMMAITFYEDNVSVCKEHSLITSIVNVLVQTPSTIQNTLAWNGGLDFINLRVKFSKGQREKYAGAINTISRELKGNNILDSSLYYITDPVIIESYKVKYLSIEEFRAKDTRGNRMYSNALKRYKEFLGSI</sequence>